<reference evidence="2 3" key="1">
    <citation type="submission" date="2020-08" db="EMBL/GenBank/DDBJ databases">
        <title>Genomic Encyclopedia of Type Strains, Phase IV (KMG-V): Genome sequencing to study the core and pangenomes of soil and plant-associated prokaryotes.</title>
        <authorList>
            <person name="Whitman W."/>
        </authorList>
    </citation>
    <scope>NUCLEOTIDE SEQUENCE [LARGE SCALE GENOMIC DNA]</scope>
    <source>
        <strain evidence="2 3">M8UP14</strain>
    </source>
</reference>
<feature type="chain" id="PRO_5030818942" description="Xaa-Pro aminopeptidase" evidence="1">
    <location>
        <begin position="22"/>
        <end position="391"/>
    </location>
</feature>
<proteinExistence type="predicted"/>
<name>A0A7W7ZB60_9BACT</name>
<evidence type="ECO:0008006" key="4">
    <source>
        <dbReference type="Google" id="ProtNLM"/>
    </source>
</evidence>
<dbReference type="RefSeq" id="WP_221312576.1">
    <property type="nucleotide sequence ID" value="NZ_JACHIP010000002.1"/>
</dbReference>
<dbReference type="SUPFAM" id="SSF55920">
    <property type="entry name" value="Creatinase/aminopeptidase"/>
    <property type="match status" value="1"/>
</dbReference>
<dbReference type="InterPro" id="IPR036005">
    <property type="entry name" value="Creatinase/aminopeptidase-like"/>
</dbReference>
<protein>
    <recommendedName>
        <fullName evidence="4">Xaa-Pro aminopeptidase</fullName>
    </recommendedName>
</protein>
<feature type="signal peptide" evidence="1">
    <location>
        <begin position="1"/>
        <end position="21"/>
    </location>
</feature>
<keyword evidence="3" id="KW-1185">Reference proteome</keyword>
<evidence type="ECO:0000313" key="3">
    <source>
        <dbReference type="Proteomes" id="UP000540989"/>
    </source>
</evidence>
<accession>A0A7W7ZB60</accession>
<dbReference type="Proteomes" id="UP000540989">
    <property type="component" value="Unassembled WGS sequence"/>
</dbReference>
<sequence>MRASSVFTFLALLGVLSVASAEMPAKSGKDWPVVKLPSWSEQIAIREGWLEKRQGMILEMMRRHHIEMWIVVNEEFHNDPLTEYIAPPRPYTGNRDMFVFIDTGTGLRKIAVTGYAEDNLKRFFEAEDDPKPADKVLPALYEQYKPAHVGLSIGAKRGVQRSLTHDSYLFLAKTLGADAEGHFVPAADLIEEYSDTRIPEEFETYKTLVELTDQLTKRAFSNEVITPGKTTVGDVRRWLYDQMGYHDVTTWFQPDIRLQRKGRVPKTSRGFLGVEPESTVILPGDVLHLDFGITCMGLNTDWQKEAYVLLPGEKDVPAGLKVALAHTNALQKSLMTRSRPGRFAGDVYNDIMADMKAANIEVKVYSHPIGDQGHGLGAGLDYRAAQATASE</sequence>
<evidence type="ECO:0000256" key="1">
    <source>
        <dbReference type="SAM" id="SignalP"/>
    </source>
</evidence>
<dbReference type="Gene3D" id="3.90.230.10">
    <property type="entry name" value="Creatinase/methionine aminopeptidase superfamily"/>
    <property type="match status" value="1"/>
</dbReference>
<gene>
    <name evidence="2" type="ORF">HDF16_001350</name>
</gene>
<comment type="caution">
    <text evidence="2">The sequence shown here is derived from an EMBL/GenBank/DDBJ whole genome shotgun (WGS) entry which is preliminary data.</text>
</comment>
<dbReference type="EMBL" id="JACHIP010000002">
    <property type="protein sequence ID" value="MBB5056665.1"/>
    <property type="molecule type" value="Genomic_DNA"/>
</dbReference>
<evidence type="ECO:0000313" key="2">
    <source>
        <dbReference type="EMBL" id="MBB5056665.1"/>
    </source>
</evidence>
<dbReference type="AlphaFoldDB" id="A0A7W7ZB60"/>
<keyword evidence="1" id="KW-0732">Signal</keyword>
<organism evidence="2 3">
    <name type="scientific">Granulicella aggregans</name>
    <dbReference type="NCBI Taxonomy" id="474949"/>
    <lineage>
        <taxon>Bacteria</taxon>
        <taxon>Pseudomonadati</taxon>
        <taxon>Acidobacteriota</taxon>
        <taxon>Terriglobia</taxon>
        <taxon>Terriglobales</taxon>
        <taxon>Acidobacteriaceae</taxon>
        <taxon>Granulicella</taxon>
    </lineage>
</organism>